<evidence type="ECO:0000256" key="4">
    <source>
        <dbReference type="ARBA" id="ARBA00022670"/>
    </source>
</evidence>
<evidence type="ECO:0000256" key="6">
    <source>
        <dbReference type="ARBA" id="ARBA00022801"/>
    </source>
</evidence>
<evidence type="ECO:0000313" key="11">
    <source>
        <dbReference type="EMBL" id="CAG9822921.1"/>
    </source>
</evidence>
<dbReference type="SUPFAM" id="SSF50494">
    <property type="entry name" value="Trypsin-like serine proteases"/>
    <property type="match status" value="1"/>
</dbReference>
<evidence type="ECO:0000256" key="2">
    <source>
        <dbReference type="ARBA" id="ARBA00007664"/>
    </source>
</evidence>
<dbReference type="PANTHER" id="PTHR24264:SF65">
    <property type="entry name" value="SRCR DOMAIN-CONTAINING PROTEIN"/>
    <property type="match status" value="1"/>
</dbReference>
<keyword evidence="6" id="KW-0378">Hydrolase</keyword>
<keyword evidence="7" id="KW-0720">Serine protease</keyword>
<evidence type="ECO:0000259" key="10">
    <source>
        <dbReference type="PROSITE" id="PS50240"/>
    </source>
</evidence>
<dbReference type="InterPro" id="IPR018114">
    <property type="entry name" value="TRYPSIN_HIS"/>
</dbReference>
<evidence type="ECO:0000313" key="12">
    <source>
        <dbReference type="Proteomes" id="UP001153737"/>
    </source>
</evidence>
<gene>
    <name evidence="11" type="ORF">PHAECO_LOCUS10013</name>
</gene>
<protein>
    <recommendedName>
        <fullName evidence="10">Peptidase S1 domain-containing protein</fullName>
    </recommendedName>
</protein>
<dbReference type="GO" id="GO:0004252">
    <property type="term" value="F:serine-type endopeptidase activity"/>
    <property type="evidence" value="ECO:0007669"/>
    <property type="project" value="InterPro"/>
</dbReference>
<dbReference type="GO" id="GO:0005615">
    <property type="term" value="C:extracellular space"/>
    <property type="evidence" value="ECO:0007669"/>
    <property type="project" value="TreeGrafter"/>
</dbReference>
<dbReference type="FunFam" id="2.40.10.10:FF:000077">
    <property type="entry name" value="Predicted protein"/>
    <property type="match status" value="1"/>
</dbReference>
<keyword evidence="5" id="KW-0732">Signal</keyword>
<evidence type="ECO:0000256" key="8">
    <source>
        <dbReference type="ARBA" id="ARBA00023145"/>
    </source>
</evidence>
<comment type="similarity">
    <text evidence="2">Belongs to the peptidase S1 family.</text>
</comment>
<proteinExistence type="inferred from homology"/>
<name>A0A9N9SMS8_PHACE</name>
<evidence type="ECO:0000256" key="7">
    <source>
        <dbReference type="ARBA" id="ARBA00022825"/>
    </source>
</evidence>
<accession>A0A9N9SMS8</accession>
<keyword evidence="8" id="KW-0865">Zymogen</keyword>
<sequence length="254" mass="26842">MISAIDRDEVYTRAAPAPLDETNPNLGIVGGHNADIINYPWQISLQHRGSHFCGGFLISNKWVVTAAHCLLSGYRTNLNIRAGSSNRNSGGQTANVKRYITHPQYSTTTLTNDIALLELSTPITLNQSAKAAKLPVAGQVVPDNAQLTITGWGATRAGDNAGVNFLQEVTIPTVNRNVCRNALGSTITNTMFCAGLIGVGGKDSCQGDSGGPAVIKGEVVGIVSWGISCAEPSYPGVYAKVSALRNWIYQNSGI</sequence>
<feature type="domain" description="Peptidase S1" evidence="10">
    <location>
        <begin position="28"/>
        <end position="253"/>
    </location>
</feature>
<keyword evidence="12" id="KW-1185">Reference proteome</keyword>
<dbReference type="OrthoDB" id="10059102at2759"/>
<dbReference type="Gene3D" id="2.40.10.10">
    <property type="entry name" value="Trypsin-like serine proteases"/>
    <property type="match status" value="1"/>
</dbReference>
<dbReference type="InterPro" id="IPR001254">
    <property type="entry name" value="Trypsin_dom"/>
</dbReference>
<reference evidence="11" key="1">
    <citation type="submission" date="2022-01" db="EMBL/GenBank/DDBJ databases">
        <authorList>
            <person name="King R."/>
        </authorList>
    </citation>
    <scope>NUCLEOTIDE SEQUENCE</scope>
</reference>
<dbReference type="PROSITE" id="PS50240">
    <property type="entry name" value="TRYPSIN_DOM"/>
    <property type="match status" value="1"/>
</dbReference>
<evidence type="ECO:0000256" key="5">
    <source>
        <dbReference type="ARBA" id="ARBA00022729"/>
    </source>
</evidence>
<dbReference type="PROSITE" id="PS00134">
    <property type="entry name" value="TRYPSIN_HIS"/>
    <property type="match status" value="1"/>
</dbReference>
<evidence type="ECO:0000256" key="3">
    <source>
        <dbReference type="ARBA" id="ARBA00022525"/>
    </source>
</evidence>
<dbReference type="SMART" id="SM00020">
    <property type="entry name" value="Tryp_SPc"/>
    <property type="match status" value="1"/>
</dbReference>
<dbReference type="InterPro" id="IPR050127">
    <property type="entry name" value="Serine_Proteases_S1"/>
</dbReference>
<dbReference type="CDD" id="cd00190">
    <property type="entry name" value="Tryp_SPc"/>
    <property type="match status" value="1"/>
</dbReference>
<reference evidence="11" key="2">
    <citation type="submission" date="2022-10" db="EMBL/GenBank/DDBJ databases">
        <authorList>
            <consortium name="ENA_rothamsted_submissions"/>
            <consortium name="culmorum"/>
            <person name="King R."/>
        </authorList>
    </citation>
    <scope>NUCLEOTIDE SEQUENCE</scope>
</reference>
<keyword evidence="4" id="KW-0645">Protease</keyword>
<dbReference type="Pfam" id="PF00089">
    <property type="entry name" value="Trypsin"/>
    <property type="match status" value="1"/>
</dbReference>
<keyword evidence="9" id="KW-1015">Disulfide bond</keyword>
<dbReference type="AlphaFoldDB" id="A0A9N9SMS8"/>
<dbReference type="PRINTS" id="PR00722">
    <property type="entry name" value="CHYMOTRYPSIN"/>
</dbReference>
<organism evidence="11 12">
    <name type="scientific">Phaedon cochleariae</name>
    <name type="common">Mustard beetle</name>
    <dbReference type="NCBI Taxonomy" id="80249"/>
    <lineage>
        <taxon>Eukaryota</taxon>
        <taxon>Metazoa</taxon>
        <taxon>Ecdysozoa</taxon>
        <taxon>Arthropoda</taxon>
        <taxon>Hexapoda</taxon>
        <taxon>Insecta</taxon>
        <taxon>Pterygota</taxon>
        <taxon>Neoptera</taxon>
        <taxon>Endopterygota</taxon>
        <taxon>Coleoptera</taxon>
        <taxon>Polyphaga</taxon>
        <taxon>Cucujiformia</taxon>
        <taxon>Chrysomeloidea</taxon>
        <taxon>Chrysomelidae</taxon>
        <taxon>Chrysomelinae</taxon>
        <taxon>Chrysomelini</taxon>
        <taxon>Phaedon</taxon>
    </lineage>
</organism>
<keyword evidence="3" id="KW-0964">Secreted</keyword>
<dbReference type="InterPro" id="IPR001314">
    <property type="entry name" value="Peptidase_S1A"/>
</dbReference>
<comment type="subcellular location">
    <subcellularLocation>
        <location evidence="1">Secreted</location>
    </subcellularLocation>
</comment>
<dbReference type="Proteomes" id="UP001153737">
    <property type="component" value="Chromosome 6"/>
</dbReference>
<dbReference type="EMBL" id="OU896712">
    <property type="protein sequence ID" value="CAG9822921.1"/>
    <property type="molecule type" value="Genomic_DNA"/>
</dbReference>
<evidence type="ECO:0000256" key="1">
    <source>
        <dbReference type="ARBA" id="ARBA00004613"/>
    </source>
</evidence>
<dbReference type="PANTHER" id="PTHR24264">
    <property type="entry name" value="TRYPSIN-RELATED"/>
    <property type="match status" value="1"/>
</dbReference>
<evidence type="ECO:0000256" key="9">
    <source>
        <dbReference type="ARBA" id="ARBA00023157"/>
    </source>
</evidence>
<dbReference type="InterPro" id="IPR043504">
    <property type="entry name" value="Peptidase_S1_PA_chymotrypsin"/>
</dbReference>
<dbReference type="InterPro" id="IPR009003">
    <property type="entry name" value="Peptidase_S1_PA"/>
</dbReference>
<dbReference type="GO" id="GO:0006508">
    <property type="term" value="P:proteolysis"/>
    <property type="evidence" value="ECO:0007669"/>
    <property type="project" value="UniProtKB-KW"/>
</dbReference>